<sequence length="317" mass="34527">MNHASECFSSHVSFLVMNRLEPPPMTAMLDPDQLRTFVAIAETGSFTRAAEVVHKTQSAVSMQMKRLEERVGRPVFMRDGRASRLTEDGERLLDFARRIVKLNVEAVLSFADAALSGRVCLGVPDDYADRYLPDIMARFSRTHPSVELTVLCEPSSELVQHIAAGTIDLAIITATEITARNAHVIRRERLLWVSSARHSVHLETPVPLALGRTTCQWRDIAVSRLAGAGRSHRILYTSPNSGAVAAAVLAGLAVSVFPESALRTGMRVLGSADGYPPLPPCDIGLLRNRHEPSLLADALAQHIVQGLDNLTDAEAAQ</sequence>
<dbReference type="PROSITE" id="PS50931">
    <property type="entry name" value="HTH_LYSR"/>
    <property type="match status" value="1"/>
</dbReference>
<gene>
    <name evidence="6" type="ORF">FBQ73_08265</name>
</gene>
<evidence type="ECO:0000259" key="5">
    <source>
        <dbReference type="PROSITE" id="PS50931"/>
    </source>
</evidence>
<dbReference type="GO" id="GO:0003700">
    <property type="term" value="F:DNA-binding transcription factor activity"/>
    <property type="evidence" value="ECO:0007669"/>
    <property type="project" value="InterPro"/>
</dbReference>
<feature type="domain" description="HTH lysR-type" evidence="5">
    <location>
        <begin position="29"/>
        <end position="86"/>
    </location>
</feature>
<dbReference type="Pfam" id="PF03466">
    <property type="entry name" value="LysR_substrate"/>
    <property type="match status" value="1"/>
</dbReference>
<dbReference type="AlphaFoldDB" id="A0A6C1KIP6"/>
<dbReference type="Gene3D" id="1.10.10.10">
    <property type="entry name" value="Winged helix-like DNA-binding domain superfamily/Winged helix DNA-binding domain"/>
    <property type="match status" value="1"/>
</dbReference>
<evidence type="ECO:0000256" key="1">
    <source>
        <dbReference type="ARBA" id="ARBA00009437"/>
    </source>
</evidence>
<reference evidence="6 7" key="1">
    <citation type="submission" date="2019-05" db="EMBL/GenBank/DDBJ databases">
        <authorList>
            <person name="Zhou X."/>
        </authorList>
    </citation>
    <scope>NUCLEOTIDE SEQUENCE [LARGE SCALE GENOMIC DNA]</scope>
    <source>
        <strain evidence="6 7">DSM 432</strain>
    </source>
</reference>
<evidence type="ECO:0000256" key="2">
    <source>
        <dbReference type="ARBA" id="ARBA00023015"/>
    </source>
</evidence>
<dbReference type="FunFam" id="1.10.10.10:FF:000001">
    <property type="entry name" value="LysR family transcriptional regulator"/>
    <property type="match status" value="1"/>
</dbReference>
<evidence type="ECO:0000313" key="6">
    <source>
        <dbReference type="EMBL" id="TLX44065.1"/>
    </source>
</evidence>
<protein>
    <submittedName>
        <fullName evidence="6">LysR family transcriptional regulator</fullName>
    </submittedName>
</protein>
<dbReference type="Proteomes" id="UP000305131">
    <property type="component" value="Unassembled WGS sequence"/>
</dbReference>
<dbReference type="OrthoDB" id="1631201at2"/>
<proteinExistence type="inferred from homology"/>
<dbReference type="Pfam" id="PF00126">
    <property type="entry name" value="HTH_1"/>
    <property type="match status" value="1"/>
</dbReference>
<keyword evidence="2" id="KW-0805">Transcription regulation</keyword>
<name>A0A6C1KIP6_XANAU</name>
<evidence type="ECO:0000256" key="4">
    <source>
        <dbReference type="ARBA" id="ARBA00023163"/>
    </source>
</evidence>
<comment type="caution">
    <text evidence="6">The sequence shown here is derived from an EMBL/GenBank/DDBJ whole genome shotgun (WGS) entry which is preliminary data.</text>
</comment>
<dbReference type="PANTHER" id="PTHR30579">
    <property type="entry name" value="TRANSCRIPTIONAL REGULATOR"/>
    <property type="match status" value="1"/>
</dbReference>
<dbReference type="SUPFAM" id="SSF53850">
    <property type="entry name" value="Periplasmic binding protein-like II"/>
    <property type="match status" value="1"/>
</dbReference>
<evidence type="ECO:0000313" key="7">
    <source>
        <dbReference type="Proteomes" id="UP000305131"/>
    </source>
</evidence>
<dbReference type="PANTHER" id="PTHR30579:SF7">
    <property type="entry name" value="HTH-TYPE TRANSCRIPTIONAL REGULATOR LRHA-RELATED"/>
    <property type="match status" value="1"/>
</dbReference>
<dbReference type="InterPro" id="IPR050176">
    <property type="entry name" value="LTTR"/>
</dbReference>
<dbReference type="PRINTS" id="PR00039">
    <property type="entry name" value="HTHLYSR"/>
</dbReference>
<evidence type="ECO:0000256" key="3">
    <source>
        <dbReference type="ARBA" id="ARBA00023125"/>
    </source>
</evidence>
<dbReference type="Gene3D" id="3.40.190.10">
    <property type="entry name" value="Periplasmic binding protein-like II"/>
    <property type="match status" value="2"/>
</dbReference>
<dbReference type="EMBL" id="VAUP01000015">
    <property type="protein sequence ID" value="TLX44065.1"/>
    <property type="molecule type" value="Genomic_DNA"/>
</dbReference>
<organism evidence="6 7">
    <name type="scientific">Xanthobacter autotrophicus</name>
    <dbReference type="NCBI Taxonomy" id="280"/>
    <lineage>
        <taxon>Bacteria</taxon>
        <taxon>Pseudomonadati</taxon>
        <taxon>Pseudomonadota</taxon>
        <taxon>Alphaproteobacteria</taxon>
        <taxon>Hyphomicrobiales</taxon>
        <taxon>Xanthobacteraceae</taxon>
        <taxon>Xanthobacter</taxon>
    </lineage>
</organism>
<dbReference type="InterPro" id="IPR036390">
    <property type="entry name" value="WH_DNA-bd_sf"/>
</dbReference>
<accession>A0A6C1KIP6</accession>
<dbReference type="InterPro" id="IPR000847">
    <property type="entry name" value="LysR_HTH_N"/>
</dbReference>
<comment type="similarity">
    <text evidence="1">Belongs to the LysR transcriptional regulatory family.</text>
</comment>
<keyword evidence="3" id="KW-0238">DNA-binding</keyword>
<dbReference type="GO" id="GO:0003677">
    <property type="term" value="F:DNA binding"/>
    <property type="evidence" value="ECO:0007669"/>
    <property type="project" value="UniProtKB-KW"/>
</dbReference>
<dbReference type="InterPro" id="IPR036388">
    <property type="entry name" value="WH-like_DNA-bd_sf"/>
</dbReference>
<keyword evidence="4" id="KW-0804">Transcription</keyword>
<dbReference type="SUPFAM" id="SSF46785">
    <property type="entry name" value="Winged helix' DNA-binding domain"/>
    <property type="match status" value="1"/>
</dbReference>
<dbReference type="InterPro" id="IPR005119">
    <property type="entry name" value="LysR_subst-bd"/>
</dbReference>